<dbReference type="Proteomes" id="UP000537326">
    <property type="component" value="Unassembled WGS sequence"/>
</dbReference>
<feature type="transmembrane region" description="Helical" evidence="1">
    <location>
        <begin position="7"/>
        <end position="25"/>
    </location>
</feature>
<keyword evidence="1" id="KW-1133">Transmembrane helix</keyword>
<evidence type="ECO:0000256" key="1">
    <source>
        <dbReference type="SAM" id="Phobius"/>
    </source>
</evidence>
<reference evidence="3 4" key="1">
    <citation type="submission" date="2020-07" db="EMBL/GenBank/DDBJ databases">
        <title>Sequencing the genomes of 1000 actinobacteria strains.</title>
        <authorList>
            <person name="Klenk H.-P."/>
        </authorList>
    </citation>
    <scope>NUCLEOTIDE SEQUENCE [LARGE SCALE GENOMIC DNA]</scope>
    <source>
        <strain evidence="3 4">DSM 18248</strain>
    </source>
</reference>
<sequence>MPRRLRPLVGLHVALLAVGGVVLLLEPPAKGWAVLLLLVSYAAGLLWATRHSGRRELVELAGFLLLVSVFQVLPDWVLADVLGTLRFPDTGGPRVDDTISLSMALMWVPPLFMALALAGLRPGRSGLFAGVIFLGAEILAPVLELWEPIGATTRVLGVAVYVLPPEVALGWAAAVAFAATRRRSWGVRVAAALAVSTFYLGALVLSYFVIDVATWRVTW</sequence>
<feature type="transmembrane region" description="Helical" evidence="1">
    <location>
        <begin position="127"/>
        <end position="146"/>
    </location>
</feature>
<name>A0A7Z0C3D5_9ACTN</name>
<keyword evidence="1" id="KW-0812">Transmembrane</keyword>
<protein>
    <recommendedName>
        <fullName evidence="2">DUF6989 domain-containing protein</fullName>
    </recommendedName>
</protein>
<keyword evidence="1" id="KW-0472">Membrane</keyword>
<evidence type="ECO:0000259" key="2">
    <source>
        <dbReference type="Pfam" id="PF22497"/>
    </source>
</evidence>
<dbReference type="Pfam" id="PF22497">
    <property type="entry name" value="DUF6989"/>
    <property type="match status" value="1"/>
</dbReference>
<dbReference type="EMBL" id="JACBZI010000001">
    <property type="protein sequence ID" value="NYI10147.1"/>
    <property type="molecule type" value="Genomic_DNA"/>
</dbReference>
<feature type="transmembrane region" description="Helical" evidence="1">
    <location>
        <begin position="158"/>
        <end position="177"/>
    </location>
</feature>
<feature type="transmembrane region" description="Helical" evidence="1">
    <location>
        <begin position="31"/>
        <end position="48"/>
    </location>
</feature>
<dbReference type="InterPro" id="IPR054258">
    <property type="entry name" value="DUF6989"/>
</dbReference>
<feature type="transmembrane region" description="Helical" evidence="1">
    <location>
        <begin position="189"/>
        <end position="210"/>
    </location>
</feature>
<accession>A0A7Z0C3D5</accession>
<dbReference type="RefSeq" id="WP_179531030.1">
    <property type="nucleotide sequence ID" value="NZ_BAAAPP010000004.1"/>
</dbReference>
<proteinExistence type="predicted"/>
<comment type="caution">
    <text evidence="3">The sequence shown here is derived from an EMBL/GenBank/DDBJ whole genome shotgun (WGS) entry which is preliminary data.</text>
</comment>
<evidence type="ECO:0000313" key="3">
    <source>
        <dbReference type="EMBL" id="NYI10147.1"/>
    </source>
</evidence>
<feature type="transmembrane region" description="Helical" evidence="1">
    <location>
        <begin position="60"/>
        <end position="79"/>
    </location>
</feature>
<feature type="transmembrane region" description="Helical" evidence="1">
    <location>
        <begin position="99"/>
        <end position="120"/>
    </location>
</feature>
<gene>
    <name evidence="3" type="ORF">BKA05_001662</name>
</gene>
<dbReference type="AlphaFoldDB" id="A0A7Z0C3D5"/>
<evidence type="ECO:0000313" key="4">
    <source>
        <dbReference type="Proteomes" id="UP000537326"/>
    </source>
</evidence>
<organism evidence="3 4">
    <name type="scientific">Nocardioides marinus</name>
    <dbReference type="NCBI Taxonomy" id="374514"/>
    <lineage>
        <taxon>Bacteria</taxon>
        <taxon>Bacillati</taxon>
        <taxon>Actinomycetota</taxon>
        <taxon>Actinomycetes</taxon>
        <taxon>Propionibacteriales</taxon>
        <taxon>Nocardioidaceae</taxon>
        <taxon>Nocardioides</taxon>
    </lineage>
</organism>
<keyword evidence="4" id="KW-1185">Reference proteome</keyword>
<feature type="domain" description="DUF6989" evidence="2">
    <location>
        <begin position="72"/>
        <end position="210"/>
    </location>
</feature>